<dbReference type="InterPro" id="IPR035969">
    <property type="entry name" value="Rab-GAP_TBC_sf"/>
</dbReference>
<dbReference type="EMBL" id="JABMIG020000068">
    <property type="protein sequence ID" value="KAL3795742.1"/>
    <property type="molecule type" value="Genomic_DNA"/>
</dbReference>
<name>A0ABD3Q6U0_9STRA</name>
<dbReference type="SUPFAM" id="SSF47923">
    <property type="entry name" value="Ypt/Rab-GAP domain of gyp1p"/>
    <property type="match status" value="2"/>
</dbReference>
<feature type="domain" description="Rab-GAP TBC" evidence="2">
    <location>
        <begin position="123"/>
        <end position="336"/>
    </location>
</feature>
<dbReference type="Pfam" id="PF00566">
    <property type="entry name" value="RabGAP-TBC"/>
    <property type="match status" value="1"/>
</dbReference>
<keyword evidence="4" id="KW-1185">Reference proteome</keyword>
<dbReference type="InterPro" id="IPR050302">
    <property type="entry name" value="Rab_GAP_TBC_domain"/>
</dbReference>
<feature type="compositionally biased region" description="Basic and acidic residues" evidence="1">
    <location>
        <begin position="96"/>
        <end position="108"/>
    </location>
</feature>
<evidence type="ECO:0000259" key="2">
    <source>
        <dbReference type="PROSITE" id="PS50086"/>
    </source>
</evidence>
<evidence type="ECO:0000256" key="1">
    <source>
        <dbReference type="SAM" id="MobiDB-lite"/>
    </source>
</evidence>
<organism evidence="3 4">
    <name type="scientific">Cyclotella cryptica</name>
    <dbReference type="NCBI Taxonomy" id="29204"/>
    <lineage>
        <taxon>Eukaryota</taxon>
        <taxon>Sar</taxon>
        <taxon>Stramenopiles</taxon>
        <taxon>Ochrophyta</taxon>
        <taxon>Bacillariophyta</taxon>
        <taxon>Coscinodiscophyceae</taxon>
        <taxon>Thalassiosirophycidae</taxon>
        <taxon>Stephanodiscales</taxon>
        <taxon>Stephanodiscaceae</taxon>
        <taxon>Cyclotella</taxon>
    </lineage>
</organism>
<accession>A0ABD3Q6U0</accession>
<dbReference type="FunFam" id="1.10.8.270:FF:000016">
    <property type="entry name" value="TBC1 domain family member 2A"/>
    <property type="match status" value="1"/>
</dbReference>
<feature type="region of interest" description="Disordered" evidence="1">
    <location>
        <begin position="88"/>
        <end position="116"/>
    </location>
</feature>
<dbReference type="PANTHER" id="PTHR47219">
    <property type="entry name" value="RAB GTPASE-ACTIVATING PROTEIN 1-LIKE"/>
    <property type="match status" value="1"/>
</dbReference>
<gene>
    <name evidence="3" type="ORF">HJC23_008229</name>
</gene>
<comment type="caution">
    <text evidence="3">The sequence shown here is derived from an EMBL/GenBank/DDBJ whole genome shotgun (WGS) entry which is preliminary data.</text>
</comment>
<dbReference type="PANTHER" id="PTHR47219:SF9">
    <property type="entry name" value="GTPASE ACTIVATING PROTEIN AND CENTROSOME-ASSOCIATED, ISOFORM B"/>
    <property type="match status" value="1"/>
</dbReference>
<protein>
    <recommendedName>
        <fullName evidence="2">Rab-GAP TBC domain-containing protein</fullName>
    </recommendedName>
</protein>
<reference evidence="3 4" key="1">
    <citation type="journal article" date="2020" name="G3 (Bethesda)">
        <title>Improved Reference Genome for Cyclotella cryptica CCMP332, a Model for Cell Wall Morphogenesis, Salinity Adaptation, and Lipid Production in Diatoms (Bacillariophyta).</title>
        <authorList>
            <person name="Roberts W.R."/>
            <person name="Downey K.M."/>
            <person name="Ruck E.C."/>
            <person name="Traller J.C."/>
            <person name="Alverson A.J."/>
        </authorList>
    </citation>
    <scope>NUCLEOTIDE SEQUENCE [LARGE SCALE GENOMIC DNA]</scope>
    <source>
        <strain evidence="3 4">CCMP332</strain>
    </source>
</reference>
<dbReference type="AlphaFoldDB" id="A0ABD3Q6U0"/>
<sequence length="620" mass="70923">MMYSIQEKSLLKLRNKTPTKLASMKNPLGLFKRGKAMVHKDLATSNIKVEESHMKLPHTRNPSMSDADEESLLVDKYGFVFERDTESSTMSSVTVEEDKVGSASERDLTPSSYTPSAIQDTALDVGNGQPRGWAAMVGLDEIMHKNEGVYNDLVALSQADPDDNQDFLLGDVFKTEWEDIERDLKRTFPSHCMFREDREKGETSSETDGKQALRRILRAYSMYDREIGYCQGMNFIAGTLLMFLTEIEAFWLFVTVMNEEPYNLREVFSRDMAGTHETLYIADKLVNCFLPELYQHLEDEQVNTSMFTTQWLMTIYTSTFPLELVAIVWDSFLVEGWKIIYKTLIALLKHAQYDRDLLNCNMEQILTHLRNFQSKVDAQQITSVANTIPLKQRHIQRYALEFRKFKERGEIEVHEVFHRSNSNNSSSASPISMNLPNIGKAYRFIMKLKHAERDICVQDMSPKLVPVVGSGKFVVLLRDALSLEECGSLLKRVKGEQFQDVLIRQQRNDAAADFIKFKRASLDDQDLAAVLFDRIVIALRAKPDLWKKFSGASWMDETVESPFGVARLNHRFQCLKFGVGDFTPPHSDSRYSSGDEKSHVTMHVYLNDNFEGGITGDFVL</sequence>
<proteinExistence type="predicted"/>
<evidence type="ECO:0000313" key="3">
    <source>
        <dbReference type="EMBL" id="KAL3795742.1"/>
    </source>
</evidence>
<evidence type="ECO:0000313" key="4">
    <source>
        <dbReference type="Proteomes" id="UP001516023"/>
    </source>
</evidence>
<dbReference type="Gene3D" id="1.10.8.270">
    <property type="entry name" value="putative rabgap domain of human tbc1 domain family member 14 like domains"/>
    <property type="match status" value="1"/>
</dbReference>
<dbReference type="Gene3D" id="1.10.472.80">
    <property type="entry name" value="Ypt/Rab-GAP domain of gyp1p, domain 3"/>
    <property type="match status" value="1"/>
</dbReference>
<dbReference type="Gene3D" id="2.60.120.620">
    <property type="entry name" value="q2cbj1_9rhob like domain"/>
    <property type="match status" value="1"/>
</dbReference>
<dbReference type="InterPro" id="IPR000195">
    <property type="entry name" value="Rab-GAP-TBC_dom"/>
</dbReference>
<dbReference type="PROSITE" id="PS50086">
    <property type="entry name" value="TBC_RABGAP"/>
    <property type="match status" value="1"/>
</dbReference>
<dbReference type="SMART" id="SM00164">
    <property type="entry name" value="TBC"/>
    <property type="match status" value="1"/>
</dbReference>
<dbReference type="Proteomes" id="UP001516023">
    <property type="component" value="Unassembled WGS sequence"/>
</dbReference>